<evidence type="ECO:0000256" key="7">
    <source>
        <dbReference type="ARBA" id="ARBA00023136"/>
    </source>
</evidence>
<dbReference type="Pfam" id="PF00005">
    <property type="entry name" value="ABC_tran"/>
    <property type="match status" value="2"/>
</dbReference>
<dbReference type="EMBL" id="BQXS01005588">
    <property type="protein sequence ID" value="GKT13093.1"/>
    <property type="molecule type" value="Genomic_DNA"/>
</dbReference>
<dbReference type="InterPro" id="IPR017871">
    <property type="entry name" value="ABC_transporter-like_CS"/>
</dbReference>
<dbReference type="InterPro" id="IPR027417">
    <property type="entry name" value="P-loop_NTPase"/>
</dbReference>
<feature type="transmembrane region" description="Helical" evidence="9">
    <location>
        <begin position="1698"/>
        <end position="1723"/>
    </location>
</feature>
<feature type="transmembrane region" description="Helical" evidence="9">
    <location>
        <begin position="1735"/>
        <end position="1758"/>
    </location>
</feature>
<evidence type="ECO:0000256" key="8">
    <source>
        <dbReference type="SAM" id="MobiDB-lite"/>
    </source>
</evidence>
<dbReference type="Pfam" id="PF12698">
    <property type="entry name" value="ABC2_membrane_3"/>
    <property type="match status" value="1"/>
</dbReference>
<sequence>MFSLFLKTNFLLELRRYYASIIEVLVIPIVACLILSLVLNSPYGYSDSNIIEVSTPKLPNCDLVSEPDCLELIYYPSCEEARFFAEYLIEKEDINPTLVKAFDNETDMFDFFNKVENRHTLYKSGFYMEETSDSKNNSSTPVEISFNPLTHMINKAFPQIFNSTDLIPYGCDGESGDRCVWMDPGQIISKRAVEALAQLSGTDLLLNMTAALAPAKEAWFNGDSITHTGILYSANPYVCAFIFPIALFSTLMAFVDAGRNREQGVMNSIKLLSSKRFGTEMKWTLAQYVTCFTLGFLGLAVTFICLSIANIGDIPVHSTFSTILFYMFFLLLHYISMSYVFHRLARAQMLGIIFPTAVMVFVLLCTFSNYSNSDKRAENIAAFSTKDILYDLFFPGIPEINFFCDIGRLYSDDGILKSSLGDVEWRYTFGMLFSGFFWFGAFIVIELVCEIFEVIHRNSIRNNTNFNVNFDNNRKQHGDRVDGDTSTPKLCSFEEDQIIHESGSCDSSSSKTIVSVSHLAFCYDNPVLRFVRKVALGIDSCFSSSSKCKSKASDDTVPLLSSIEEKKGGRRVSERSAMDPQPGITGELAEYGTGTKSSKSKQSTKSTKGQKEKSGDYYDGKDKTMSKDSGLEDEEDTNMSCIERAFRATTPIFTDLSFTASTSTAILGKSGEGKTTLFSLLLNLNSPISGSISFSHSEDSYIGYMPQDSNELMFPWLDVRQHIQFAVSLRRNKWVPEEGDEVKMLIEKAQLDLAEHGRLTPLQMSGGMKRRLCLAIALAGDPSLVLLDEPTVGLDPVTRSNVWDTLRKISEDTPLLFSSHIVEEIEALAKNVVLIAGGNAVHQGSVIDLMKSGIAVEINLSKRGEIRKEMMMSRREQAGERHGECEDDRHLPPSFSARSLCSTHSSSDSSSSLLDDHHGHRDDSSSDISRHGGSSSFSLSKKCYRSIYRFLKHNQDEFKDVCVWCEDKIDDDDPLGYGIFGDHSRSHLDGTFSHSIAPPKVEVILLFLNRISDDYSSVQDFLGDSFRKIMGKLGISEEIVMLRAWKTAEAVAALSHKNMKVDYSDKERRKKEKRERKERKRREEEARRAQVSFEKRKKRDQKKEMKQKSQISGSNVSKTDDTSQIEKVHVVESGDMIDHEETLTHDSGSALLEMTSTGMVSSSDVSGLSTARSEALSTMSSVMPSCETSEMPSHITLERESSYYMEIECCCCLDVDQEKGGPRGRGVYCSMRCISILRNVVGFMAALLGPGLLYFGVFVVLTGGKPLYPYVREDQDMNELMKDILPYSHLYTSAEGCDQDILDSIGYAVNVGDISDNSGLMSWVAGHINSIPLEDIASSAELSSVLYEQGDKVFTSSQMDTWPASIDLPYSSFHFYQYSDIDTVSINISDSINRYSDIDPDNLDKRGQGSNSDKLDLFRSYLELLNLSKTLIVDSIPQEEVVSTSDVIVSDSFIHKYLFHFNLVCYKFSQCLDPLHNQDKQFTHSSSYFTDNNNSDPNNRMESTRDGLFVLANLQKCSDRILDDLTHDQRINRELLATIRQHISSILSIGNIMDYDYDNHSSLTDIDKELYGVYYLLERSLDPHAPLTVRSLHTAYLNVVQNFPIANSIAPPIGPSNMHQHSLLLDAFLKESTQGSISASLNVSLQFSGGYYPDVDLISIWVISMLIPWLFISILLSSQFKQFQSLSRYGGPDLVRPIYDVILLIPITIISILVILSIAWLFGVESLRSNGALPMVFLAVGSGIVVTISAYLVVMIVGSLPLTIILSMFLIVMSIMIGTMMPAYGETVDRDWWFLLIPFSLPILMFMRMIINGAVDGQIIPSPRISNHDLLLFATPNARKFLFIFGLCWVHLAVFCIIMVLRKLPGQLIKKLRDEKERKKENVPAESRDADNENGQLLLTFEEEKEMKKKPLSRRERRKKRRIQRDLINGKPSDLLLKADDMDDSSHIHTTALSATSILHDVEESIPAVVEEFARSGGLAFSHFENGPAALVCSGISKSYGKHRVLDNVSISMRRGERWALLARSGGGKTTLLNAICGDLPCDGGKVFIDGLPMTEKLSADKISIVGQENNLFPYLSVFEHVYALAHMNGNSRRHSRTMARRIINSLGFSLEDYDKKPKELSGGMKRRLSVAISLVNRGSVAFFDEVTVGLDVITKRSLVHSLKQACADKACLLTTHDTEVVEWFADNVFVLVDGKIVVQGPVSEVRDKSPWLVSIVNKRVMESLVKDLEKACLWHDCDEHSGVWKIMIKGPREKIKNLLSPYSLHISVQEPSLQSLFVLINKGFHYDESHS</sequence>
<gene>
    <name evidence="11" type="ORF">ADUPG1_003930</name>
</gene>
<feature type="transmembrane region" description="Helical" evidence="9">
    <location>
        <begin position="323"/>
        <end position="341"/>
    </location>
</feature>
<feature type="compositionally biased region" description="Basic residues" evidence="8">
    <location>
        <begin position="1068"/>
        <end position="1080"/>
    </location>
</feature>
<keyword evidence="3 9" id="KW-0812">Transmembrane</keyword>
<feature type="transmembrane region" description="Helical" evidence="9">
    <location>
        <begin position="1764"/>
        <end position="1785"/>
    </location>
</feature>
<feature type="transmembrane region" description="Helical" evidence="9">
    <location>
        <begin position="285"/>
        <end position="311"/>
    </location>
</feature>
<keyword evidence="4" id="KW-0547">Nucleotide-binding</keyword>
<dbReference type="PROSITE" id="PS50893">
    <property type="entry name" value="ABC_TRANSPORTER_2"/>
    <property type="match status" value="2"/>
</dbReference>
<evidence type="ECO:0000256" key="6">
    <source>
        <dbReference type="ARBA" id="ARBA00022989"/>
    </source>
</evidence>
<evidence type="ECO:0000313" key="11">
    <source>
        <dbReference type="EMBL" id="GKT13093.1"/>
    </source>
</evidence>
<evidence type="ECO:0000256" key="4">
    <source>
        <dbReference type="ARBA" id="ARBA00022741"/>
    </source>
</evidence>
<feature type="region of interest" description="Disordered" evidence="8">
    <location>
        <begin position="908"/>
        <end position="937"/>
    </location>
</feature>
<dbReference type="InterPro" id="IPR003439">
    <property type="entry name" value="ABC_transporter-like_ATP-bd"/>
</dbReference>
<evidence type="ECO:0000256" key="9">
    <source>
        <dbReference type="SAM" id="Phobius"/>
    </source>
</evidence>
<comment type="caution">
    <text evidence="11">The sequence shown here is derived from an EMBL/GenBank/DDBJ whole genome shotgun (WGS) entry which is preliminary data.</text>
</comment>
<keyword evidence="6 9" id="KW-1133">Transmembrane helix</keyword>
<dbReference type="Gene3D" id="3.40.50.300">
    <property type="entry name" value="P-loop containing nucleotide triphosphate hydrolases"/>
    <property type="match status" value="2"/>
</dbReference>
<dbReference type="SUPFAM" id="SSF52540">
    <property type="entry name" value="P-loop containing nucleoside triphosphate hydrolases"/>
    <property type="match status" value="2"/>
</dbReference>
<feature type="transmembrane region" description="Helical" evidence="9">
    <location>
        <begin position="427"/>
        <end position="448"/>
    </location>
</feature>
<evidence type="ECO:0000256" key="3">
    <source>
        <dbReference type="ARBA" id="ARBA00022692"/>
    </source>
</evidence>
<dbReference type="PROSITE" id="PS00211">
    <property type="entry name" value="ABC_TRANSPORTER_1"/>
    <property type="match status" value="2"/>
</dbReference>
<accession>A0ABQ5JRP2</accession>
<feature type="region of interest" description="Disordered" evidence="8">
    <location>
        <begin position="1062"/>
        <end position="1124"/>
    </location>
</feature>
<name>A0ABQ5JRP2_9EUKA</name>
<organism evidence="11 12">
    <name type="scientific">Aduncisulcus paluster</name>
    <dbReference type="NCBI Taxonomy" id="2918883"/>
    <lineage>
        <taxon>Eukaryota</taxon>
        <taxon>Metamonada</taxon>
        <taxon>Carpediemonas-like organisms</taxon>
        <taxon>Aduncisulcus</taxon>
    </lineage>
</organism>
<keyword evidence="12" id="KW-1185">Reference proteome</keyword>
<comment type="subcellular location">
    <subcellularLocation>
        <location evidence="1">Membrane</location>
        <topology evidence="1">Multi-pass membrane protein</topology>
    </subcellularLocation>
</comment>
<dbReference type="PANTHER" id="PTHR43023:SF3">
    <property type="entry name" value="PROTEIN TRIGALACTOSYLDIACYLGLYCEROL 3, CHLOROPLASTIC"/>
    <property type="match status" value="1"/>
</dbReference>
<feature type="domain" description="ABC transporter" evidence="10">
    <location>
        <begin position="637"/>
        <end position="862"/>
    </location>
</feature>
<keyword evidence="7 9" id="KW-0472">Membrane</keyword>
<evidence type="ECO:0000256" key="5">
    <source>
        <dbReference type="ARBA" id="ARBA00022840"/>
    </source>
</evidence>
<feature type="domain" description="ABC transporter" evidence="10">
    <location>
        <begin position="1991"/>
        <end position="2219"/>
    </location>
</feature>
<feature type="compositionally biased region" description="Basic and acidic residues" evidence="8">
    <location>
        <begin position="609"/>
        <end position="630"/>
    </location>
</feature>
<evidence type="ECO:0000259" key="10">
    <source>
        <dbReference type="PROSITE" id="PS50893"/>
    </source>
</evidence>
<dbReference type="Proteomes" id="UP001057375">
    <property type="component" value="Unassembled WGS sequence"/>
</dbReference>
<feature type="compositionally biased region" description="Low complexity" evidence="8">
    <location>
        <begin position="592"/>
        <end position="607"/>
    </location>
</feature>
<dbReference type="SMART" id="SM00382">
    <property type="entry name" value="AAA"/>
    <property type="match status" value="2"/>
</dbReference>
<reference evidence="11" key="1">
    <citation type="submission" date="2022-03" db="EMBL/GenBank/DDBJ databases">
        <title>Draft genome sequence of Aduncisulcus paluster, a free-living microaerophilic Fornicata.</title>
        <authorList>
            <person name="Yuyama I."/>
            <person name="Kume K."/>
            <person name="Tamura T."/>
            <person name="Inagaki Y."/>
            <person name="Hashimoto T."/>
        </authorList>
    </citation>
    <scope>NUCLEOTIDE SEQUENCE</scope>
    <source>
        <strain evidence="11">NY0171</strain>
    </source>
</reference>
<evidence type="ECO:0000313" key="12">
    <source>
        <dbReference type="Proteomes" id="UP001057375"/>
    </source>
</evidence>
<feature type="transmembrane region" description="Helical" evidence="9">
    <location>
        <begin position="17"/>
        <end position="39"/>
    </location>
</feature>
<feature type="transmembrane region" description="Helical" evidence="9">
    <location>
        <begin position="1240"/>
        <end position="1262"/>
    </location>
</feature>
<evidence type="ECO:0000256" key="2">
    <source>
        <dbReference type="ARBA" id="ARBA00022448"/>
    </source>
</evidence>
<feature type="transmembrane region" description="Helical" evidence="9">
    <location>
        <begin position="347"/>
        <end position="367"/>
    </location>
</feature>
<feature type="region of interest" description="Disordered" evidence="8">
    <location>
        <begin position="559"/>
        <end position="636"/>
    </location>
</feature>
<keyword evidence="5" id="KW-0067">ATP-binding</keyword>
<proteinExistence type="predicted"/>
<feature type="transmembrane region" description="Helical" evidence="9">
    <location>
        <begin position="1792"/>
        <end position="1811"/>
    </location>
</feature>
<feature type="compositionally biased region" description="Basic and acidic residues" evidence="8">
    <location>
        <begin position="563"/>
        <end position="577"/>
    </location>
</feature>
<evidence type="ECO:0000256" key="1">
    <source>
        <dbReference type="ARBA" id="ARBA00004141"/>
    </source>
</evidence>
<dbReference type="PANTHER" id="PTHR43023">
    <property type="entry name" value="PROTEIN TRIGALACTOSYLDIACYLGLYCEROL 3, CHLOROPLASTIC"/>
    <property type="match status" value="1"/>
</dbReference>
<feature type="transmembrane region" description="Helical" evidence="9">
    <location>
        <begin position="1657"/>
        <end position="1678"/>
    </location>
</feature>
<feature type="transmembrane region" description="Helical" evidence="9">
    <location>
        <begin position="237"/>
        <end position="255"/>
    </location>
</feature>
<keyword evidence="2" id="KW-0813">Transport</keyword>
<feature type="compositionally biased region" description="Basic and acidic residues" evidence="8">
    <location>
        <begin position="914"/>
        <end position="930"/>
    </location>
</feature>
<feature type="transmembrane region" description="Helical" evidence="9">
    <location>
        <begin position="1841"/>
        <end position="1861"/>
    </location>
</feature>
<dbReference type="InterPro" id="IPR013525">
    <property type="entry name" value="ABC2_TM"/>
</dbReference>
<dbReference type="InterPro" id="IPR003593">
    <property type="entry name" value="AAA+_ATPase"/>
</dbReference>
<protein>
    <submittedName>
        <fullName evidence="11">ABC transporter A like protein</fullName>
    </submittedName>
</protein>